<evidence type="ECO:0000256" key="1">
    <source>
        <dbReference type="ARBA" id="ARBA00001933"/>
    </source>
</evidence>
<evidence type="ECO:0000256" key="2">
    <source>
        <dbReference type="ARBA" id="ARBA00006966"/>
    </source>
</evidence>
<dbReference type="RefSeq" id="WP_193955404.1">
    <property type="nucleotide sequence ID" value="NZ_JADEYS010000034.1"/>
</dbReference>
<dbReference type="InterPro" id="IPR026273">
    <property type="entry name" value="Low_specificity_L-TA_bact"/>
</dbReference>
<dbReference type="Gene3D" id="3.40.640.10">
    <property type="entry name" value="Type I PLP-dependent aspartate aminotransferase-like (Major domain)"/>
    <property type="match status" value="1"/>
</dbReference>
<evidence type="ECO:0000313" key="7">
    <source>
        <dbReference type="EMBL" id="MBE9399711.1"/>
    </source>
</evidence>
<dbReference type="PANTHER" id="PTHR48097">
    <property type="entry name" value="L-THREONINE ALDOLASE-RELATED"/>
    <property type="match status" value="1"/>
</dbReference>
<evidence type="ECO:0000256" key="3">
    <source>
        <dbReference type="ARBA" id="ARBA00011881"/>
    </source>
</evidence>
<accession>A0A8J7FIM8</accession>
<comment type="function">
    <text evidence="5">Catalyzes the cleavage of L-allo-threonine and L-threonine to glycine and acetaldehyde.</text>
</comment>
<comment type="catalytic activity">
    <reaction evidence="5">
        <text>L-allo-threonine = acetaldehyde + glycine</text>
        <dbReference type="Rhea" id="RHEA:26209"/>
        <dbReference type="ChEBI" id="CHEBI:15343"/>
        <dbReference type="ChEBI" id="CHEBI:57305"/>
        <dbReference type="ChEBI" id="CHEBI:58585"/>
        <dbReference type="EC" id="4.1.2.48"/>
    </reaction>
</comment>
<dbReference type="Pfam" id="PF01212">
    <property type="entry name" value="Beta_elim_lyase"/>
    <property type="match status" value="1"/>
</dbReference>
<protein>
    <recommendedName>
        <fullName evidence="5">L-threonine aldolase</fullName>
        <ecNumber evidence="5">4.1.2.48</ecNumber>
    </recommendedName>
</protein>
<dbReference type="InterPro" id="IPR015424">
    <property type="entry name" value="PyrdxlP-dep_Trfase"/>
</dbReference>
<dbReference type="EC" id="4.1.2.48" evidence="5"/>
<dbReference type="InterPro" id="IPR015422">
    <property type="entry name" value="PyrdxlP-dep_Trfase_small"/>
</dbReference>
<feature type="domain" description="Aromatic amino acid beta-eliminating lyase/threonine aldolase" evidence="6">
    <location>
        <begin position="16"/>
        <end position="303"/>
    </location>
</feature>
<gene>
    <name evidence="7" type="ORF">IOQ59_20800</name>
</gene>
<dbReference type="Proteomes" id="UP000640333">
    <property type="component" value="Unassembled WGS sequence"/>
</dbReference>
<comment type="caution">
    <text evidence="7">The sequence shown here is derived from an EMBL/GenBank/DDBJ whole genome shotgun (WGS) entry which is preliminary data.</text>
</comment>
<keyword evidence="4 5" id="KW-0663">Pyridoxal phosphate</keyword>
<name>A0A8J7FIM8_9GAMM</name>
<dbReference type="Gene3D" id="3.90.1150.10">
    <property type="entry name" value="Aspartate Aminotransferase, domain 1"/>
    <property type="match status" value="1"/>
</dbReference>
<evidence type="ECO:0000259" key="6">
    <source>
        <dbReference type="Pfam" id="PF01212"/>
    </source>
</evidence>
<comment type="subunit">
    <text evidence="3">Homotetramer.</text>
</comment>
<evidence type="ECO:0000256" key="4">
    <source>
        <dbReference type="ARBA" id="ARBA00022898"/>
    </source>
</evidence>
<keyword evidence="8" id="KW-1185">Reference proteome</keyword>
<sequence>MNTNNLSVTAQPTIGFTSDNIAGTSPQVLEALARCNVGQESPYGNDEYTQNVERMLCEIFETDVSVFLVPTGSAANALCLSVLSPPWGSILCHPESHINNDECGAPEFFTNGAKLVSIEGDNAKIDPVQLQAKIRNKVGDVHSVQPSVVSITQATETGSIYSVAEIEAIGAICRDAGVRLHMDGARFANALVALDCSPAEMTWKAGVEALSFGATKNGVLAAEAIVLFDKSLAPEMGFRRKRGGHLCSKMRFLSAQIDAYLRDDLWLKNARHANDMAARLSEGLSAIEGIELAGQTESNIIFCQLPQEVIDNLISQGFRFYHDRWGPGVVRLVTMFSTQPEEVDRFVSATKQLLS</sequence>
<dbReference type="SUPFAM" id="SSF53383">
    <property type="entry name" value="PLP-dependent transferases"/>
    <property type="match status" value="1"/>
</dbReference>
<dbReference type="EMBL" id="JADEYS010000034">
    <property type="protein sequence ID" value="MBE9399711.1"/>
    <property type="molecule type" value="Genomic_DNA"/>
</dbReference>
<comment type="cofactor">
    <cofactor evidence="1 5">
        <name>pyridoxal 5'-phosphate</name>
        <dbReference type="ChEBI" id="CHEBI:597326"/>
    </cofactor>
</comment>
<dbReference type="PANTHER" id="PTHR48097:SF5">
    <property type="entry name" value="LOW SPECIFICITY L-THREONINE ALDOLASE"/>
    <property type="match status" value="1"/>
</dbReference>
<comment type="similarity">
    <text evidence="2 5">Belongs to the threonine aldolase family.</text>
</comment>
<evidence type="ECO:0000313" key="8">
    <source>
        <dbReference type="Proteomes" id="UP000640333"/>
    </source>
</evidence>
<dbReference type="GO" id="GO:0004793">
    <property type="term" value="F:threonine aldolase activity"/>
    <property type="evidence" value="ECO:0007669"/>
    <property type="project" value="UniProtKB-UniRule"/>
</dbReference>
<keyword evidence="5" id="KW-0456">Lyase</keyword>
<comment type="catalytic activity">
    <reaction evidence="5">
        <text>L-threonine = acetaldehyde + glycine</text>
        <dbReference type="Rhea" id="RHEA:19625"/>
        <dbReference type="ChEBI" id="CHEBI:15343"/>
        <dbReference type="ChEBI" id="CHEBI:57305"/>
        <dbReference type="ChEBI" id="CHEBI:57926"/>
        <dbReference type="EC" id="4.1.2.48"/>
    </reaction>
</comment>
<dbReference type="GO" id="GO:0006567">
    <property type="term" value="P:L-threonine catabolic process"/>
    <property type="evidence" value="ECO:0007669"/>
    <property type="project" value="UniProtKB-UniRule"/>
</dbReference>
<dbReference type="CDD" id="cd06502">
    <property type="entry name" value="TA_like"/>
    <property type="match status" value="1"/>
</dbReference>
<reference evidence="7" key="1">
    <citation type="submission" date="2020-10" db="EMBL/GenBank/DDBJ databases">
        <title>Bacterium isolated from coastal waters sediment.</title>
        <authorList>
            <person name="Chen R.-J."/>
            <person name="Lu D.-C."/>
            <person name="Zhu K.-L."/>
            <person name="Du Z.-J."/>
        </authorList>
    </citation>
    <scope>NUCLEOTIDE SEQUENCE</scope>
    <source>
        <strain evidence="7">N1Y112</strain>
    </source>
</reference>
<dbReference type="InterPro" id="IPR001597">
    <property type="entry name" value="ArAA_b-elim_lyase/Thr_aldolase"/>
</dbReference>
<organism evidence="7 8">
    <name type="scientific">Pontibacterium sinense</name>
    <dbReference type="NCBI Taxonomy" id="2781979"/>
    <lineage>
        <taxon>Bacteria</taxon>
        <taxon>Pseudomonadati</taxon>
        <taxon>Pseudomonadota</taxon>
        <taxon>Gammaproteobacteria</taxon>
        <taxon>Oceanospirillales</taxon>
        <taxon>Oceanospirillaceae</taxon>
        <taxon>Pontibacterium</taxon>
    </lineage>
</organism>
<proteinExistence type="inferred from homology"/>
<evidence type="ECO:0000256" key="5">
    <source>
        <dbReference type="PIRNR" id="PIRNR038940"/>
    </source>
</evidence>
<dbReference type="InterPro" id="IPR015421">
    <property type="entry name" value="PyrdxlP-dep_Trfase_major"/>
</dbReference>
<dbReference type="AlphaFoldDB" id="A0A8J7FIM8"/>
<dbReference type="PIRSF" id="PIRSF038940">
    <property type="entry name" value="Low_specificity_LTA"/>
    <property type="match status" value="1"/>
</dbReference>